<feature type="transmembrane region" description="Helical" evidence="1">
    <location>
        <begin position="15"/>
        <end position="34"/>
    </location>
</feature>
<organism evidence="3 4">
    <name type="scientific">Acorus calamus</name>
    <name type="common">Sweet flag</name>
    <dbReference type="NCBI Taxonomy" id="4465"/>
    <lineage>
        <taxon>Eukaryota</taxon>
        <taxon>Viridiplantae</taxon>
        <taxon>Streptophyta</taxon>
        <taxon>Embryophyta</taxon>
        <taxon>Tracheophyta</taxon>
        <taxon>Spermatophyta</taxon>
        <taxon>Magnoliopsida</taxon>
        <taxon>Liliopsida</taxon>
        <taxon>Acoraceae</taxon>
        <taxon>Acorus</taxon>
    </lineage>
</organism>
<dbReference type="PROSITE" id="PS00062">
    <property type="entry name" value="ALDOKETO_REDUCTASE_2"/>
    <property type="match status" value="1"/>
</dbReference>
<keyword evidence="4" id="KW-1185">Reference proteome</keyword>
<proteinExistence type="predicted"/>
<name>A0AAV9DMJ7_ACOCL</name>
<dbReference type="Gene3D" id="3.20.20.100">
    <property type="entry name" value="NADP-dependent oxidoreductase domain"/>
    <property type="match status" value="1"/>
</dbReference>
<feature type="domain" description="NADP-dependent oxidoreductase" evidence="2">
    <location>
        <begin position="31"/>
        <end position="100"/>
    </location>
</feature>
<keyword evidence="1" id="KW-0812">Transmembrane</keyword>
<dbReference type="GO" id="GO:0016491">
    <property type="term" value="F:oxidoreductase activity"/>
    <property type="evidence" value="ECO:0007669"/>
    <property type="project" value="InterPro"/>
</dbReference>
<dbReference type="InterPro" id="IPR018170">
    <property type="entry name" value="Aldo/ket_reductase_CS"/>
</dbReference>
<accession>A0AAV9DMJ7</accession>
<sequence>MPHRDLVLPSIKETLSGMIAVILGSNTSICLLHFPVRLKHKEISFVFDKEDIIPFEMGPTWEAMEECQRLGLTKSIGVSNFTCKKLTELLSIARIHPVVN</sequence>
<dbReference type="InterPro" id="IPR036812">
    <property type="entry name" value="NAD(P)_OxRdtase_dom_sf"/>
</dbReference>
<comment type="caution">
    <text evidence="3">The sequence shown here is derived from an EMBL/GenBank/DDBJ whole genome shotgun (WGS) entry which is preliminary data.</text>
</comment>
<dbReference type="Pfam" id="PF00248">
    <property type="entry name" value="Aldo_ket_red"/>
    <property type="match status" value="1"/>
</dbReference>
<dbReference type="Proteomes" id="UP001180020">
    <property type="component" value="Unassembled WGS sequence"/>
</dbReference>
<dbReference type="PANTHER" id="PTHR11732">
    <property type="entry name" value="ALDO/KETO REDUCTASE"/>
    <property type="match status" value="1"/>
</dbReference>
<evidence type="ECO:0000313" key="4">
    <source>
        <dbReference type="Proteomes" id="UP001180020"/>
    </source>
</evidence>
<dbReference type="InterPro" id="IPR023210">
    <property type="entry name" value="NADP_OxRdtase_dom"/>
</dbReference>
<evidence type="ECO:0000259" key="2">
    <source>
        <dbReference type="Pfam" id="PF00248"/>
    </source>
</evidence>
<gene>
    <name evidence="3" type="ORF">QJS10_CPB12g01552</name>
</gene>
<dbReference type="EMBL" id="JAUJYO010000012">
    <property type="protein sequence ID" value="KAK1302270.1"/>
    <property type="molecule type" value="Genomic_DNA"/>
</dbReference>
<dbReference type="InterPro" id="IPR020471">
    <property type="entry name" value="AKR"/>
</dbReference>
<dbReference type="SUPFAM" id="SSF51430">
    <property type="entry name" value="NAD(P)-linked oxidoreductase"/>
    <property type="match status" value="1"/>
</dbReference>
<reference evidence="3" key="2">
    <citation type="submission" date="2023-06" db="EMBL/GenBank/DDBJ databases">
        <authorList>
            <person name="Ma L."/>
            <person name="Liu K.-W."/>
            <person name="Li Z."/>
            <person name="Hsiao Y.-Y."/>
            <person name="Qi Y."/>
            <person name="Fu T."/>
            <person name="Tang G."/>
            <person name="Zhang D."/>
            <person name="Sun W.-H."/>
            <person name="Liu D.-K."/>
            <person name="Li Y."/>
            <person name="Chen G.-Z."/>
            <person name="Liu X.-D."/>
            <person name="Liao X.-Y."/>
            <person name="Jiang Y.-T."/>
            <person name="Yu X."/>
            <person name="Hao Y."/>
            <person name="Huang J."/>
            <person name="Zhao X.-W."/>
            <person name="Ke S."/>
            <person name="Chen Y.-Y."/>
            <person name="Wu W.-L."/>
            <person name="Hsu J.-L."/>
            <person name="Lin Y.-F."/>
            <person name="Huang M.-D."/>
            <person name="Li C.-Y."/>
            <person name="Huang L."/>
            <person name="Wang Z.-W."/>
            <person name="Zhao X."/>
            <person name="Zhong W.-Y."/>
            <person name="Peng D.-H."/>
            <person name="Ahmad S."/>
            <person name="Lan S."/>
            <person name="Zhang J.-S."/>
            <person name="Tsai W.-C."/>
            <person name="Van De Peer Y."/>
            <person name="Liu Z.-J."/>
        </authorList>
    </citation>
    <scope>NUCLEOTIDE SEQUENCE</scope>
    <source>
        <strain evidence="3">CP</strain>
        <tissue evidence="3">Leaves</tissue>
    </source>
</reference>
<evidence type="ECO:0000256" key="1">
    <source>
        <dbReference type="SAM" id="Phobius"/>
    </source>
</evidence>
<keyword evidence="1" id="KW-1133">Transmembrane helix</keyword>
<reference evidence="3" key="1">
    <citation type="journal article" date="2023" name="Nat. Commun.">
        <title>Diploid and tetraploid genomes of Acorus and the evolution of monocots.</title>
        <authorList>
            <person name="Ma L."/>
            <person name="Liu K.W."/>
            <person name="Li Z."/>
            <person name="Hsiao Y.Y."/>
            <person name="Qi Y."/>
            <person name="Fu T."/>
            <person name="Tang G.D."/>
            <person name="Zhang D."/>
            <person name="Sun W.H."/>
            <person name="Liu D.K."/>
            <person name="Li Y."/>
            <person name="Chen G.Z."/>
            <person name="Liu X.D."/>
            <person name="Liao X.Y."/>
            <person name="Jiang Y.T."/>
            <person name="Yu X."/>
            <person name="Hao Y."/>
            <person name="Huang J."/>
            <person name="Zhao X.W."/>
            <person name="Ke S."/>
            <person name="Chen Y.Y."/>
            <person name="Wu W.L."/>
            <person name="Hsu J.L."/>
            <person name="Lin Y.F."/>
            <person name="Huang M.D."/>
            <person name="Li C.Y."/>
            <person name="Huang L."/>
            <person name="Wang Z.W."/>
            <person name="Zhao X."/>
            <person name="Zhong W.Y."/>
            <person name="Peng D.H."/>
            <person name="Ahmad S."/>
            <person name="Lan S."/>
            <person name="Zhang J.S."/>
            <person name="Tsai W.C."/>
            <person name="Van de Peer Y."/>
            <person name="Liu Z.J."/>
        </authorList>
    </citation>
    <scope>NUCLEOTIDE SEQUENCE</scope>
    <source>
        <strain evidence="3">CP</strain>
    </source>
</reference>
<dbReference type="AlphaFoldDB" id="A0AAV9DMJ7"/>
<protein>
    <recommendedName>
        <fullName evidence="2">NADP-dependent oxidoreductase domain-containing protein</fullName>
    </recommendedName>
</protein>
<evidence type="ECO:0000313" key="3">
    <source>
        <dbReference type="EMBL" id="KAK1302270.1"/>
    </source>
</evidence>
<keyword evidence="1" id="KW-0472">Membrane</keyword>